<sequence length="113" mass="12889">MDKNLIDVASGGILFNKTPTEARNLIETMVSNAQQFSIRFDNPPKRVNEVQACDICTSPGHIGHATDMFPKLQEPPTEHVDVIRGFSRQQQRRYDPFSNIYNPGWKNHSNLSY</sequence>
<accession>A0AAW2P9H5</accession>
<name>A0AAW2P9H5_9LAMI</name>
<comment type="caution">
    <text evidence="1">The sequence shown here is derived from an EMBL/GenBank/DDBJ whole genome shotgun (WGS) entry which is preliminary data.</text>
</comment>
<protein>
    <submittedName>
        <fullName evidence="1">Uncharacterized protein</fullName>
    </submittedName>
</protein>
<dbReference type="AlphaFoldDB" id="A0AAW2P9H5"/>
<proteinExistence type="predicted"/>
<reference evidence="1" key="2">
    <citation type="journal article" date="2024" name="Plant">
        <title>Genomic evolution and insights into agronomic trait innovations of Sesamum species.</title>
        <authorList>
            <person name="Miao H."/>
            <person name="Wang L."/>
            <person name="Qu L."/>
            <person name="Liu H."/>
            <person name="Sun Y."/>
            <person name="Le M."/>
            <person name="Wang Q."/>
            <person name="Wei S."/>
            <person name="Zheng Y."/>
            <person name="Lin W."/>
            <person name="Duan Y."/>
            <person name="Cao H."/>
            <person name="Xiong S."/>
            <person name="Wang X."/>
            <person name="Wei L."/>
            <person name="Li C."/>
            <person name="Ma Q."/>
            <person name="Ju M."/>
            <person name="Zhao R."/>
            <person name="Li G."/>
            <person name="Mu C."/>
            <person name="Tian Q."/>
            <person name="Mei H."/>
            <person name="Zhang T."/>
            <person name="Gao T."/>
            <person name="Zhang H."/>
        </authorList>
    </citation>
    <scope>NUCLEOTIDE SEQUENCE</scope>
    <source>
        <strain evidence="1">KEN8</strain>
    </source>
</reference>
<reference evidence="1" key="1">
    <citation type="submission" date="2020-06" db="EMBL/GenBank/DDBJ databases">
        <authorList>
            <person name="Li T."/>
            <person name="Hu X."/>
            <person name="Zhang T."/>
            <person name="Song X."/>
            <person name="Zhang H."/>
            <person name="Dai N."/>
            <person name="Sheng W."/>
            <person name="Hou X."/>
            <person name="Wei L."/>
        </authorList>
    </citation>
    <scope>NUCLEOTIDE SEQUENCE</scope>
    <source>
        <strain evidence="1">KEN8</strain>
        <tissue evidence="1">Leaf</tissue>
    </source>
</reference>
<organism evidence="1">
    <name type="scientific">Sesamum calycinum</name>
    <dbReference type="NCBI Taxonomy" id="2727403"/>
    <lineage>
        <taxon>Eukaryota</taxon>
        <taxon>Viridiplantae</taxon>
        <taxon>Streptophyta</taxon>
        <taxon>Embryophyta</taxon>
        <taxon>Tracheophyta</taxon>
        <taxon>Spermatophyta</taxon>
        <taxon>Magnoliopsida</taxon>
        <taxon>eudicotyledons</taxon>
        <taxon>Gunneridae</taxon>
        <taxon>Pentapetalae</taxon>
        <taxon>asterids</taxon>
        <taxon>lamiids</taxon>
        <taxon>Lamiales</taxon>
        <taxon>Pedaliaceae</taxon>
        <taxon>Sesamum</taxon>
    </lineage>
</organism>
<dbReference type="EMBL" id="JACGWM010000009">
    <property type="protein sequence ID" value="KAL0352567.1"/>
    <property type="molecule type" value="Genomic_DNA"/>
</dbReference>
<gene>
    <name evidence="1" type="ORF">Scaly_1645400</name>
</gene>
<evidence type="ECO:0000313" key="1">
    <source>
        <dbReference type="EMBL" id="KAL0352567.1"/>
    </source>
</evidence>